<evidence type="ECO:0000259" key="1">
    <source>
        <dbReference type="PROSITE" id="PS50126"/>
    </source>
</evidence>
<sequence>MKKFDVDLSKIEQEPAEVEFKEGDQVKAQVYKFTDLGATVIINDKYLGLIYQNDIYRNLEIGEKLTAYIKKIREDNKIDVTLRKTGYDRIKDAKTKILACLEKENGFLALTDNSSPAQIKKKLAISKGSFKTAIGSLYKEKLIEITKKGIKLRN</sequence>
<dbReference type="InterPro" id="IPR012340">
    <property type="entry name" value="NA-bd_OB-fold"/>
</dbReference>
<dbReference type="Pfam" id="PF17783">
    <property type="entry name" value="WHD_CvfB"/>
    <property type="match status" value="1"/>
</dbReference>
<dbReference type="InterPro" id="IPR036388">
    <property type="entry name" value="WH-like_DNA-bd_sf"/>
</dbReference>
<accession>A0A1I4H2X4</accession>
<feature type="domain" description="S1 motif" evidence="1">
    <location>
        <begin position="23"/>
        <end position="83"/>
    </location>
</feature>
<proteinExistence type="predicted"/>
<dbReference type="AlphaFoldDB" id="A0A1I4H2X4"/>
<organism evidence="2 3">
    <name type="scientific">Halanaerobium salsuginis</name>
    <dbReference type="NCBI Taxonomy" id="29563"/>
    <lineage>
        <taxon>Bacteria</taxon>
        <taxon>Bacillati</taxon>
        <taxon>Bacillota</taxon>
        <taxon>Clostridia</taxon>
        <taxon>Halanaerobiales</taxon>
        <taxon>Halanaerobiaceae</taxon>
        <taxon>Halanaerobium</taxon>
    </lineage>
</organism>
<protein>
    <recommendedName>
        <fullName evidence="1">S1 motif domain-containing protein</fullName>
    </recommendedName>
</protein>
<dbReference type="InterPro" id="IPR014464">
    <property type="entry name" value="CvfB_fam"/>
</dbReference>
<dbReference type="RefSeq" id="WP_089860529.1">
    <property type="nucleotide sequence ID" value="NZ_FOTI01000009.1"/>
</dbReference>
<dbReference type="InterPro" id="IPR048587">
    <property type="entry name" value="CvfB_S1_3rd"/>
</dbReference>
<dbReference type="Gene3D" id="2.40.50.140">
    <property type="entry name" value="Nucleic acid-binding proteins"/>
    <property type="match status" value="1"/>
</dbReference>
<reference evidence="2 3" key="1">
    <citation type="submission" date="2016-10" db="EMBL/GenBank/DDBJ databases">
        <authorList>
            <person name="de Groot N.N."/>
        </authorList>
    </citation>
    <scope>NUCLEOTIDE SEQUENCE [LARGE SCALE GENOMIC DNA]</scope>
    <source>
        <strain evidence="2 3">ATCC 51327</strain>
    </source>
</reference>
<gene>
    <name evidence="2" type="ORF">SAMN02983006_00967</name>
</gene>
<dbReference type="InterPro" id="IPR003029">
    <property type="entry name" value="S1_domain"/>
</dbReference>
<dbReference type="Proteomes" id="UP000199006">
    <property type="component" value="Unassembled WGS sequence"/>
</dbReference>
<dbReference type="SMART" id="SM00316">
    <property type="entry name" value="S1"/>
    <property type="match status" value="1"/>
</dbReference>
<name>A0A1I4H2X4_9FIRM</name>
<dbReference type="PROSITE" id="PS50126">
    <property type="entry name" value="S1"/>
    <property type="match status" value="1"/>
</dbReference>
<evidence type="ECO:0000313" key="2">
    <source>
        <dbReference type="EMBL" id="SFL36614.1"/>
    </source>
</evidence>
<dbReference type="STRING" id="29563.SAMN02983006_00967"/>
<dbReference type="PANTHER" id="PTHR37296:SF1">
    <property type="entry name" value="CONSERVED VIRULENCE FACTOR B"/>
    <property type="match status" value="1"/>
</dbReference>
<dbReference type="SUPFAM" id="SSF50249">
    <property type="entry name" value="Nucleic acid-binding proteins"/>
    <property type="match status" value="1"/>
</dbReference>
<keyword evidence="3" id="KW-1185">Reference proteome</keyword>
<dbReference type="EMBL" id="FOTI01000009">
    <property type="protein sequence ID" value="SFL36614.1"/>
    <property type="molecule type" value="Genomic_DNA"/>
</dbReference>
<dbReference type="PANTHER" id="PTHR37296">
    <property type="entry name" value="CONSERVED VIRULENCE FACTOR B"/>
    <property type="match status" value="1"/>
</dbReference>
<evidence type="ECO:0000313" key="3">
    <source>
        <dbReference type="Proteomes" id="UP000199006"/>
    </source>
</evidence>
<dbReference type="OrthoDB" id="9801597at2"/>
<dbReference type="InterPro" id="IPR040764">
    <property type="entry name" value="CvfB_WH"/>
</dbReference>
<dbReference type="Pfam" id="PF21543">
    <property type="entry name" value="CvfB_2nd"/>
    <property type="match status" value="1"/>
</dbReference>
<dbReference type="GO" id="GO:0003676">
    <property type="term" value="F:nucleic acid binding"/>
    <property type="evidence" value="ECO:0007669"/>
    <property type="project" value="InterPro"/>
</dbReference>
<dbReference type="Gene3D" id="1.10.10.10">
    <property type="entry name" value="Winged helix-like DNA-binding domain superfamily/Winged helix DNA-binding domain"/>
    <property type="match status" value="1"/>
</dbReference>